<evidence type="ECO:0000313" key="6">
    <source>
        <dbReference type="Proteomes" id="UP000214746"/>
    </source>
</evidence>
<dbReference type="Gene3D" id="1.10.10.10">
    <property type="entry name" value="Winged helix-like DNA-binding domain superfamily/Winged helix DNA-binding domain"/>
    <property type="match status" value="1"/>
</dbReference>
<feature type="coiled-coil region" evidence="4">
    <location>
        <begin position="53"/>
        <end position="97"/>
    </location>
</feature>
<dbReference type="InterPro" id="IPR054831">
    <property type="entry name" value="UPF0122_fam_protein"/>
</dbReference>
<gene>
    <name evidence="5" type="ORF">CBW46_001465</name>
</gene>
<comment type="caution">
    <text evidence="5">The sequence shown here is derived from an EMBL/GenBank/DDBJ whole genome shotgun (WGS) entry which is preliminary data.</text>
</comment>
<dbReference type="OrthoDB" id="6392at2"/>
<reference evidence="5" key="1">
    <citation type="submission" date="2018-06" db="EMBL/GenBank/DDBJ databases">
        <title>Paenibacillus xerothermodurans sp. nov. an extremely dry heat resistant spore forming bacterium isolated from the soil of Cape Canaveral, Florida.</title>
        <authorList>
            <person name="Seuylemezian A."/>
            <person name="Kaur N."/>
            <person name="Patil P."/>
            <person name="Patil P."/>
            <person name="Mayilraj S."/>
            <person name="Vaishampayan P."/>
        </authorList>
    </citation>
    <scope>NUCLEOTIDE SEQUENCE [LARGE SCALE GENOMIC DNA]</scope>
    <source>
        <strain evidence="5">ATCC 27380</strain>
    </source>
</reference>
<evidence type="ECO:0000256" key="1">
    <source>
        <dbReference type="ARBA" id="ARBA00008720"/>
    </source>
</evidence>
<evidence type="ECO:0000256" key="3">
    <source>
        <dbReference type="HAMAP-Rule" id="MF_00245"/>
    </source>
</evidence>
<accession>A0A2W1P434</accession>
<organism evidence="5 6">
    <name type="scientific">Paenibacillus xerothermodurans</name>
    <dbReference type="NCBI Taxonomy" id="1977292"/>
    <lineage>
        <taxon>Bacteria</taxon>
        <taxon>Bacillati</taxon>
        <taxon>Bacillota</taxon>
        <taxon>Bacilli</taxon>
        <taxon>Bacillales</taxon>
        <taxon>Paenibacillaceae</taxon>
        <taxon>Paenibacillus</taxon>
    </lineage>
</organism>
<dbReference type="AlphaFoldDB" id="A0A2W1P434"/>
<dbReference type="NCBIfam" id="NF045758">
    <property type="entry name" value="YlxM"/>
    <property type="match status" value="1"/>
</dbReference>
<name>A0A2W1P434_PAEXE</name>
<protein>
    <recommendedName>
        <fullName evidence="3">UPF0122 protein CBW46_001465</fullName>
    </recommendedName>
</protein>
<dbReference type="Proteomes" id="UP000214746">
    <property type="component" value="Unassembled WGS sequence"/>
</dbReference>
<dbReference type="GO" id="GO:0003677">
    <property type="term" value="F:DNA binding"/>
    <property type="evidence" value="ECO:0007669"/>
    <property type="project" value="UniProtKB-KW"/>
</dbReference>
<evidence type="ECO:0000256" key="2">
    <source>
        <dbReference type="ARBA" id="ARBA00024764"/>
    </source>
</evidence>
<comment type="similarity">
    <text evidence="1 3">Belongs to the UPF0122 family.</text>
</comment>
<sequence>MTEENVLEKTNRMNLLVDFYGKLLTEKQQTFLRYYFYDDYSLGEIAAEFQISRQAVYEHIKRAETALEDYELKLQLLAKHEQRQQLLQQLAAVAEQLPPRQRQVARSVLGHLHSLD</sequence>
<comment type="function">
    <text evidence="2 3">Might take part in the signal recognition particle (SRP) pathway. This is inferred from the conservation of its genetic proximity to ftsY/ffh. May be a regulatory protein.</text>
</comment>
<keyword evidence="4" id="KW-0175">Coiled coil</keyword>
<dbReference type="InterPro" id="IPR013324">
    <property type="entry name" value="RNA_pol_sigma_r3/r4-like"/>
</dbReference>
<dbReference type="EMBL" id="NHRJ02000001">
    <property type="protein sequence ID" value="PZE22482.1"/>
    <property type="molecule type" value="Genomic_DNA"/>
</dbReference>
<keyword evidence="6" id="KW-1185">Reference proteome</keyword>
<dbReference type="NCBIfam" id="NF001070">
    <property type="entry name" value="PRK00118.1-6"/>
    <property type="match status" value="1"/>
</dbReference>
<dbReference type="InterPro" id="IPR007394">
    <property type="entry name" value="UPF0122"/>
</dbReference>
<dbReference type="HAMAP" id="MF_00245">
    <property type="entry name" value="UPF0122"/>
    <property type="match status" value="1"/>
</dbReference>
<proteinExistence type="inferred from homology"/>
<dbReference type="Pfam" id="PF04297">
    <property type="entry name" value="UPF0122"/>
    <property type="match status" value="1"/>
</dbReference>
<dbReference type="SUPFAM" id="SSF88659">
    <property type="entry name" value="Sigma3 and sigma4 domains of RNA polymerase sigma factors"/>
    <property type="match status" value="1"/>
</dbReference>
<evidence type="ECO:0000313" key="5">
    <source>
        <dbReference type="EMBL" id="PZE22482.1"/>
    </source>
</evidence>
<dbReference type="RefSeq" id="WP_089198253.1">
    <property type="nucleotide sequence ID" value="NZ_NHRJ02000001.1"/>
</dbReference>
<keyword evidence="5" id="KW-0238">DNA-binding</keyword>
<evidence type="ECO:0000256" key="4">
    <source>
        <dbReference type="SAM" id="Coils"/>
    </source>
</evidence>
<dbReference type="PANTHER" id="PTHR40083:SF1">
    <property type="entry name" value="UPF0122 PROTEIN YLXM"/>
    <property type="match status" value="1"/>
</dbReference>
<dbReference type="PANTHER" id="PTHR40083">
    <property type="entry name" value="UPF0122 PROTEIN CBO2450/CLC_2298"/>
    <property type="match status" value="1"/>
</dbReference>
<dbReference type="InterPro" id="IPR036388">
    <property type="entry name" value="WH-like_DNA-bd_sf"/>
</dbReference>